<dbReference type="PANTHER" id="PTHR45648:SF85">
    <property type="entry name" value="A, PUTATIVE (AFU_ORTHOLOGUE AFUA_2G10760)-RELATED"/>
    <property type="match status" value="1"/>
</dbReference>
<dbReference type="SUPFAM" id="SSF57180">
    <property type="entry name" value="Cellulose-binding domain"/>
    <property type="match status" value="1"/>
</dbReference>
<dbReference type="OrthoDB" id="1600564at2759"/>
<gene>
    <name evidence="5" type="ORF">OBBRIDRAFT_749512</name>
</gene>
<dbReference type="EMBL" id="KV722354">
    <property type="protein sequence ID" value="OCH93528.1"/>
    <property type="molecule type" value="Genomic_DNA"/>
</dbReference>
<dbReference type="GO" id="GO:0005975">
    <property type="term" value="P:carbohydrate metabolic process"/>
    <property type="evidence" value="ECO:0007669"/>
    <property type="project" value="InterPro"/>
</dbReference>
<dbReference type="InterPro" id="IPR000254">
    <property type="entry name" value="CBD"/>
</dbReference>
<accession>A0A8E2DPU1</accession>
<organism evidence="5 6">
    <name type="scientific">Obba rivulosa</name>
    <dbReference type="NCBI Taxonomy" id="1052685"/>
    <lineage>
        <taxon>Eukaryota</taxon>
        <taxon>Fungi</taxon>
        <taxon>Dikarya</taxon>
        <taxon>Basidiomycota</taxon>
        <taxon>Agaricomycotina</taxon>
        <taxon>Agaricomycetes</taxon>
        <taxon>Polyporales</taxon>
        <taxon>Gelatoporiaceae</taxon>
        <taxon>Obba</taxon>
    </lineage>
</organism>
<dbReference type="PANTHER" id="PTHR45648">
    <property type="entry name" value="GDSL LIPASE/ACYLHYDROLASE FAMILY PROTEIN (AFU_ORTHOLOGUE AFUA_4G14700)"/>
    <property type="match status" value="1"/>
</dbReference>
<keyword evidence="1 3" id="KW-0732">Signal</keyword>
<feature type="domain" description="CBM1" evidence="4">
    <location>
        <begin position="20"/>
        <end position="56"/>
    </location>
</feature>
<evidence type="ECO:0000313" key="6">
    <source>
        <dbReference type="Proteomes" id="UP000250043"/>
    </source>
</evidence>
<dbReference type="InterPro" id="IPR035971">
    <property type="entry name" value="CBD_sf"/>
</dbReference>
<evidence type="ECO:0000313" key="5">
    <source>
        <dbReference type="EMBL" id="OCH93528.1"/>
    </source>
</evidence>
<evidence type="ECO:0000259" key="4">
    <source>
        <dbReference type="PROSITE" id="PS51164"/>
    </source>
</evidence>
<dbReference type="PROSITE" id="PS51164">
    <property type="entry name" value="CBM1_2"/>
    <property type="match status" value="1"/>
</dbReference>
<proteinExistence type="predicted"/>
<dbReference type="CDD" id="cd01846">
    <property type="entry name" value="fatty_acyltransferase_like"/>
    <property type="match status" value="1"/>
</dbReference>
<dbReference type="Gene3D" id="3.40.50.1110">
    <property type="entry name" value="SGNH hydrolase"/>
    <property type="match status" value="1"/>
</dbReference>
<evidence type="ECO:0000256" key="2">
    <source>
        <dbReference type="ARBA" id="ARBA00022801"/>
    </source>
</evidence>
<dbReference type="InterPro" id="IPR036514">
    <property type="entry name" value="SGNH_hydro_sf"/>
</dbReference>
<name>A0A8E2DPU1_9APHY</name>
<dbReference type="GO" id="GO:0030248">
    <property type="term" value="F:cellulose binding"/>
    <property type="evidence" value="ECO:0007669"/>
    <property type="project" value="InterPro"/>
</dbReference>
<evidence type="ECO:0000256" key="1">
    <source>
        <dbReference type="ARBA" id="ARBA00022729"/>
    </source>
</evidence>
<dbReference type="GO" id="GO:0016788">
    <property type="term" value="F:hydrolase activity, acting on ester bonds"/>
    <property type="evidence" value="ECO:0007669"/>
    <property type="project" value="InterPro"/>
</dbReference>
<dbReference type="Pfam" id="PF00734">
    <property type="entry name" value="CBM_1"/>
    <property type="match status" value="1"/>
</dbReference>
<keyword evidence="6" id="KW-1185">Reference proteome</keyword>
<dbReference type="Pfam" id="PF00657">
    <property type="entry name" value="Lipase_GDSL"/>
    <property type="match status" value="1"/>
</dbReference>
<dbReference type="InterPro" id="IPR001087">
    <property type="entry name" value="GDSL"/>
</dbReference>
<dbReference type="InterPro" id="IPR051058">
    <property type="entry name" value="GDSL_Est/Lipase"/>
</dbReference>
<dbReference type="SUPFAM" id="SSF52266">
    <property type="entry name" value="SGNH hydrolase"/>
    <property type="match status" value="1"/>
</dbReference>
<keyword evidence="2" id="KW-0378">Hydrolase</keyword>
<feature type="signal peptide" evidence="3">
    <location>
        <begin position="1"/>
        <end position="20"/>
    </location>
</feature>
<dbReference type="Proteomes" id="UP000250043">
    <property type="component" value="Unassembled WGS sequence"/>
</dbReference>
<dbReference type="PROSITE" id="PS00562">
    <property type="entry name" value="CBM1_1"/>
    <property type="match status" value="1"/>
</dbReference>
<dbReference type="SMART" id="SM00236">
    <property type="entry name" value="fCBD"/>
    <property type="match status" value="1"/>
</dbReference>
<reference evidence="5 6" key="1">
    <citation type="submission" date="2016-07" db="EMBL/GenBank/DDBJ databases">
        <title>Draft genome of the white-rot fungus Obba rivulosa 3A-2.</title>
        <authorList>
            <consortium name="DOE Joint Genome Institute"/>
            <person name="Miettinen O."/>
            <person name="Riley R."/>
            <person name="Acob R."/>
            <person name="Barry K."/>
            <person name="Cullen D."/>
            <person name="De Vries R."/>
            <person name="Hainaut M."/>
            <person name="Hatakka A."/>
            <person name="Henrissat B."/>
            <person name="Hilden K."/>
            <person name="Kuo R."/>
            <person name="Labutti K."/>
            <person name="Lipzen A."/>
            <person name="Makela M.R."/>
            <person name="Sandor L."/>
            <person name="Spatafora J.W."/>
            <person name="Grigoriev I.V."/>
            <person name="Hibbett D.S."/>
        </authorList>
    </citation>
    <scope>NUCLEOTIDE SEQUENCE [LARGE SCALE GENOMIC DNA]</scope>
    <source>
        <strain evidence="5 6">3A-2</strain>
    </source>
</reference>
<evidence type="ECO:0000256" key="3">
    <source>
        <dbReference type="SAM" id="SignalP"/>
    </source>
</evidence>
<sequence length="362" mass="38790">MLSKLALSISLFSLVAISYAQQEEWQQCGGIGWSGETTCVSGTVCTELNAYYSQCLAGAAAPSSTSVPVQSTSSAPSTTPTAVAEANYWFSFGDSYTQTQFDITGVQPAPGNPLGNPPYPGYTAVGGVNWIDVDTVVYNKSLILTYNYAYGGATINASLVQPYESTVLSMVDQVNQFMTTVASQPASAPWTSENALFSFWIGINDIGNSYYEPGNRSAFNDELLDSYFGLVEDVVSNIRIPSNVGARNFLFINVPPVNRSPLMTPQGATVCATEAAVIADYNSKLAARAESLQSAHSGVQTWVWDSNTAFSIVLDDPQAYGFVDNTSYGNAGDFWGNNLHPSSQAQTLWGQDVANLLSDTVW</sequence>
<feature type="chain" id="PRO_5034415118" description="CBM1 domain-containing protein" evidence="3">
    <location>
        <begin position="21"/>
        <end position="362"/>
    </location>
</feature>
<protein>
    <recommendedName>
        <fullName evidence="4">CBM1 domain-containing protein</fullName>
    </recommendedName>
</protein>
<dbReference type="GO" id="GO:0005576">
    <property type="term" value="C:extracellular region"/>
    <property type="evidence" value="ECO:0007669"/>
    <property type="project" value="InterPro"/>
</dbReference>
<dbReference type="AlphaFoldDB" id="A0A8E2DPU1"/>